<evidence type="ECO:0000313" key="5">
    <source>
        <dbReference type="EMBL" id="TCU95200.1"/>
    </source>
</evidence>
<dbReference type="Gene3D" id="1.10.10.60">
    <property type="entry name" value="Homeodomain-like"/>
    <property type="match status" value="2"/>
</dbReference>
<organism evidence="5 6">
    <name type="scientific">Paracandidimonas soli</name>
    <dbReference type="NCBI Taxonomy" id="1917182"/>
    <lineage>
        <taxon>Bacteria</taxon>
        <taxon>Pseudomonadati</taxon>
        <taxon>Pseudomonadota</taxon>
        <taxon>Betaproteobacteria</taxon>
        <taxon>Burkholderiales</taxon>
        <taxon>Alcaligenaceae</taxon>
        <taxon>Paracandidimonas</taxon>
    </lineage>
</organism>
<dbReference type="PANTHER" id="PTHR46796">
    <property type="entry name" value="HTH-TYPE TRANSCRIPTIONAL ACTIVATOR RHAS-RELATED"/>
    <property type="match status" value="1"/>
</dbReference>
<reference evidence="5 6" key="1">
    <citation type="submission" date="2019-03" db="EMBL/GenBank/DDBJ databases">
        <title>Genomic Encyclopedia of Type Strains, Phase IV (KMG-IV): sequencing the most valuable type-strain genomes for metagenomic binning, comparative biology and taxonomic classification.</title>
        <authorList>
            <person name="Goeker M."/>
        </authorList>
    </citation>
    <scope>NUCLEOTIDE SEQUENCE [LARGE SCALE GENOMIC DNA]</scope>
    <source>
        <strain evidence="5 6">DSM 100048</strain>
    </source>
</reference>
<keyword evidence="6" id="KW-1185">Reference proteome</keyword>
<dbReference type="PROSITE" id="PS01124">
    <property type="entry name" value="HTH_ARAC_FAMILY_2"/>
    <property type="match status" value="1"/>
</dbReference>
<dbReference type="InterPro" id="IPR050204">
    <property type="entry name" value="AraC_XylS_family_regulators"/>
</dbReference>
<keyword evidence="2 5" id="KW-0238">DNA-binding</keyword>
<evidence type="ECO:0000259" key="4">
    <source>
        <dbReference type="PROSITE" id="PS01124"/>
    </source>
</evidence>
<dbReference type="PANTHER" id="PTHR46796:SF7">
    <property type="entry name" value="ARAC FAMILY TRANSCRIPTIONAL REGULATOR"/>
    <property type="match status" value="1"/>
</dbReference>
<gene>
    <name evidence="5" type="ORF">EV686_10843</name>
</gene>
<dbReference type="SUPFAM" id="SSF46689">
    <property type="entry name" value="Homeodomain-like"/>
    <property type="match status" value="2"/>
</dbReference>
<evidence type="ECO:0000313" key="6">
    <source>
        <dbReference type="Proteomes" id="UP000294692"/>
    </source>
</evidence>
<keyword evidence="1" id="KW-0805">Transcription regulation</keyword>
<dbReference type="InterPro" id="IPR032783">
    <property type="entry name" value="AraC_lig"/>
</dbReference>
<keyword evidence="3" id="KW-0804">Transcription</keyword>
<dbReference type="InterPro" id="IPR009057">
    <property type="entry name" value="Homeodomain-like_sf"/>
</dbReference>
<dbReference type="EMBL" id="SMBX01000008">
    <property type="protein sequence ID" value="TCU95200.1"/>
    <property type="molecule type" value="Genomic_DNA"/>
</dbReference>
<proteinExistence type="predicted"/>
<evidence type="ECO:0000256" key="2">
    <source>
        <dbReference type="ARBA" id="ARBA00023125"/>
    </source>
</evidence>
<dbReference type="Proteomes" id="UP000294692">
    <property type="component" value="Unassembled WGS sequence"/>
</dbReference>
<dbReference type="Pfam" id="PF12833">
    <property type="entry name" value="HTH_18"/>
    <property type="match status" value="1"/>
</dbReference>
<protein>
    <submittedName>
        <fullName evidence="5">AraC-like DNA-binding protein</fullName>
    </submittedName>
</protein>
<feature type="domain" description="HTH araC/xylS-type" evidence="4">
    <location>
        <begin position="198"/>
        <end position="295"/>
    </location>
</feature>
<name>A0A4R3UW24_9BURK</name>
<dbReference type="Pfam" id="PF12852">
    <property type="entry name" value="Cupin_6"/>
    <property type="match status" value="1"/>
</dbReference>
<sequence>MKVIQKSKIPSAYSSPPIDRLSAVLDRFRVRAALFHTGSMCGHHAFEAVPGRAFMHVLRRGEMEVRHSPGETATPRLRLAEPTLLLYPRPLHHVFVNPPHDGSDFTCATLDFDGGERNPIVRSLPSVVCVSLDAIDGLRPALDLLFAEADHVRCGSRLLASRLFEVVLIQLLRWIVDHPAEAGVGSGLIMGLSDPRLAKSLVALHHAPHEDWPLERMASVAGMSRSAFAAAFRTATGTTPASYLTDWRLTLAASMIRAGAPVKLAAAELGFSGAASLSKAFRQRMGVSPREWMAGPGAGTLKTGEGA</sequence>
<accession>A0A4R3UW24</accession>
<comment type="caution">
    <text evidence="5">The sequence shown here is derived from an EMBL/GenBank/DDBJ whole genome shotgun (WGS) entry which is preliminary data.</text>
</comment>
<dbReference type="InterPro" id="IPR018060">
    <property type="entry name" value="HTH_AraC"/>
</dbReference>
<evidence type="ECO:0000256" key="1">
    <source>
        <dbReference type="ARBA" id="ARBA00023015"/>
    </source>
</evidence>
<dbReference type="SMART" id="SM00342">
    <property type="entry name" value="HTH_ARAC"/>
    <property type="match status" value="1"/>
</dbReference>
<dbReference type="AlphaFoldDB" id="A0A4R3UW24"/>
<dbReference type="GO" id="GO:0003700">
    <property type="term" value="F:DNA-binding transcription factor activity"/>
    <property type="evidence" value="ECO:0007669"/>
    <property type="project" value="InterPro"/>
</dbReference>
<dbReference type="GO" id="GO:0043565">
    <property type="term" value="F:sequence-specific DNA binding"/>
    <property type="evidence" value="ECO:0007669"/>
    <property type="project" value="InterPro"/>
</dbReference>
<evidence type="ECO:0000256" key="3">
    <source>
        <dbReference type="ARBA" id="ARBA00023163"/>
    </source>
</evidence>